<organism evidence="2 3">
    <name type="scientific">Gigaspora rosea</name>
    <dbReference type="NCBI Taxonomy" id="44941"/>
    <lineage>
        <taxon>Eukaryota</taxon>
        <taxon>Fungi</taxon>
        <taxon>Fungi incertae sedis</taxon>
        <taxon>Mucoromycota</taxon>
        <taxon>Glomeromycotina</taxon>
        <taxon>Glomeromycetes</taxon>
        <taxon>Diversisporales</taxon>
        <taxon>Gigasporaceae</taxon>
        <taxon>Gigaspora</taxon>
    </lineage>
</organism>
<comment type="caution">
    <text evidence="2">The sequence shown here is derived from an EMBL/GenBank/DDBJ whole genome shotgun (WGS) entry which is preliminary data.</text>
</comment>
<dbReference type="Proteomes" id="UP000266673">
    <property type="component" value="Unassembled WGS sequence"/>
</dbReference>
<sequence length="367" mass="42471">MAALFRQMMVGSNQYSESMRAQVFVQGLRPNLALAIGLFMPGTLHKAIERAKVSELTLAQNLTMANPIPFINPVVSYLQQLINEDRFIKSNKSQIVRRTVRRTLQNAPTLKIPEERNMNEDRNRPTEDVSQRKKDSGKVEVLEVLETNKEENNDSVYKLKKIAPNIRKEISKITRPSRVIISKIAKFCPKQDSNQKTTLMYCDAQVKGHPILLIVDSRVNGEQKQPLGEIDEFSITVEGKTITSRAVVTDAGNYASANINEWIEKKKNLKKDDQESDSITDEETESESNKYEEKYKEKTMVNETYLYLEFKKASFELEFCRTCLKKGHNFKKCVLRRNQKKETVYLNKEEKEKNFNIDNYQESKKPR</sequence>
<evidence type="ECO:0000256" key="1">
    <source>
        <dbReference type="SAM" id="MobiDB-lite"/>
    </source>
</evidence>
<gene>
    <name evidence="2" type="ORF">C2G38_2185467</name>
</gene>
<feature type="region of interest" description="Disordered" evidence="1">
    <location>
        <begin position="270"/>
        <end position="293"/>
    </location>
</feature>
<feature type="compositionally biased region" description="Acidic residues" evidence="1">
    <location>
        <begin position="274"/>
        <end position="286"/>
    </location>
</feature>
<proteinExistence type="predicted"/>
<keyword evidence="3" id="KW-1185">Reference proteome</keyword>
<dbReference type="AlphaFoldDB" id="A0A397V6N8"/>
<feature type="compositionally biased region" description="Basic and acidic residues" evidence="1">
    <location>
        <begin position="112"/>
        <end position="135"/>
    </location>
</feature>
<dbReference type="EMBL" id="QKWP01000559">
    <property type="protein sequence ID" value="RIB18140.1"/>
    <property type="molecule type" value="Genomic_DNA"/>
</dbReference>
<accession>A0A397V6N8</accession>
<evidence type="ECO:0000313" key="3">
    <source>
        <dbReference type="Proteomes" id="UP000266673"/>
    </source>
</evidence>
<evidence type="ECO:0000313" key="2">
    <source>
        <dbReference type="EMBL" id="RIB18140.1"/>
    </source>
</evidence>
<protein>
    <submittedName>
        <fullName evidence="2">Uncharacterized protein</fullName>
    </submittedName>
</protein>
<dbReference type="STRING" id="44941.A0A397V6N8"/>
<dbReference type="OrthoDB" id="2442646at2759"/>
<feature type="region of interest" description="Disordered" evidence="1">
    <location>
        <begin position="108"/>
        <end position="135"/>
    </location>
</feature>
<name>A0A397V6N8_9GLOM</name>
<reference evidence="2 3" key="1">
    <citation type="submission" date="2018-06" db="EMBL/GenBank/DDBJ databases">
        <title>Comparative genomics reveals the genomic features of Rhizophagus irregularis, R. cerebriforme, R. diaphanum and Gigaspora rosea, and their symbiotic lifestyle signature.</title>
        <authorList>
            <person name="Morin E."/>
            <person name="San Clemente H."/>
            <person name="Chen E.C.H."/>
            <person name="De La Providencia I."/>
            <person name="Hainaut M."/>
            <person name="Kuo A."/>
            <person name="Kohler A."/>
            <person name="Murat C."/>
            <person name="Tang N."/>
            <person name="Roy S."/>
            <person name="Loubradou J."/>
            <person name="Henrissat B."/>
            <person name="Grigoriev I.V."/>
            <person name="Corradi N."/>
            <person name="Roux C."/>
            <person name="Martin F.M."/>
        </authorList>
    </citation>
    <scope>NUCLEOTIDE SEQUENCE [LARGE SCALE GENOMIC DNA]</scope>
    <source>
        <strain evidence="2 3">DAOM 194757</strain>
    </source>
</reference>